<dbReference type="InterPro" id="IPR036291">
    <property type="entry name" value="NAD(P)-bd_dom_sf"/>
</dbReference>
<dbReference type="PROSITE" id="PS00061">
    <property type="entry name" value="ADH_SHORT"/>
    <property type="match status" value="1"/>
</dbReference>
<dbReference type="SUPFAM" id="SSF51735">
    <property type="entry name" value="NAD(P)-binding Rossmann-fold domains"/>
    <property type="match status" value="1"/>
</dbReference>
<proteinExistence type="inferred from homology"/>
<accession>A0A381PH28</accession>
<keyword evidence="2" id="KW-0560">Oxidoreductase</keyword>
<dbReference type="FunFam" id="3.40.50.720:FF:000173">
    <property type="entry name" value="3-oxoacyl-[acyl-carrier protein] reductase"/>
    <property type="match status" value="1"/>
</dbReference>
<reference evidence="3" key="1">
    <citation type="submission" date="2018-05" db="EMBL/GenBank/DDBJ databases">
        <authorList>
            <person name="Lanie J.A."/>
            <person name="Ng W.-L."/>
            <person name="Kazmierczak K.M."/>
            <person name="Andrzejewski T.M."/>
            <person name="Davidsen T.M."/>
            <person name="Wayne K.J."/>
            <person name="Tettelin H."/>
            <person name="Glass J.I."/>
            <person name="Rusch D."/>
            <person name="Podicherti R."/>
            <person name="Tsui H.-C.T."/>
            <person name="Winkler M.E."/>
        </authorList>
    </citation>
    <scope>NUCLEOTIDE SEQUENCE</scope>
</reference>
<evidence type="ECO:0000256" key="1">
    <source>
        <dbReference type="ARBA" id="ARBA00006484"/>
    </source>
</evidence>
<evidence type="ECO:0000313" key="3">
    <source>
        <dbReference type="EMBL" id="SUZ64773.1"/>
    </source>
</evidence>
<dbReference type="InterPro" id="IPR002347">
    <property type="entry name" value="SDR_fam"/>
</dbReference>
<sequence length="215" mass="23009">VTCTSRTAKDLEQIVSEIEENDGTALAAPIDVSEMTAFEEAVKKSAEKFGSVDVLVNNAGIVKDNLLLRMKEGDWDSVIDVNLKGCFNGIKAVTPHMMKNRFGRIINITSVSGMMGNPGQANYSAAKAGIIGLTKTVARELASRNITVNAIAPGYIDTDMTTDLSDKMREEMIKQIPLGRIGKTEEIAATALFLTSDAAAYITGQTIAVNGGLYM</sequence>
<comment type="similarity">
    <text evidence="1">Belongs to the short-chain dehydrogenases/reductases (SDR) family.</text>
</comment>
<gene>
    <name evidence="3" type="ORF">METZ01_LOCUS17627</name>
</gene>
<dbReference type="PRINTS" id="PR00081">
    <property type="entry name" value="GDHRDH"/>
</dbReference>
<organism evidence="3">
    <name type="scientific">marine metagenome</name>
    <dbReference type="NCBI Taxonomy" id="408172"/>
    <lineage>
        <taxon>unclassified sequences</taxon>
        <taxon>metagenomes</taxon>
        <taxon>ecological metagenomes</taxon>
    </lineage>
</organism>
<protein>
    <recommendedName>
        <fullName evidence="4">3-oxoacyl-[acyl-carrier-protein] reductase</fullName>
    </recommendedName>
</protein>
<evidence type="ECO:0000256" key="2">
    <source>
        <dbReference type="ARBA" id="ARBA00023002"/>
    </source>
</evidence>
<dbReference type="Gene3D" id="3.40.50.720">
    <property type="entry name" value="NAD(P)-binding Rossmann-like Domain"/>
    <property type="match status" value="1"/>
</dbReference>
<dbReference type="CDD" id="cd05333">
    <property type="entry name" value="BKR_SDR_c"/>
    <property type="match status" value="1"/>
</dbReference>
<dbReference type="InterPro" id="IPR050259">
    <property type="entry name" value="SDR"/>
</dbReference>
<evidence type="ECO:0008006" key="4">
    <source>
        <dbReference type="Google" id="ProtNLM"/>
    </source>
</evidence>
<dbReference type="Pfam" id="PF13561">
    <property type="entry name" value="adh_short_C2"/>
    <property type="match status" value="1"/>
</dbReference>
<feature type="non-terminal residue" evidence="3">
    <location>
        <position position="1"/>
    </location>
</feature>
<dbReference type="NCBIfam" id="TIGR01830">
    <property type="entry name" value="3oxo_ACP_reduc"/>
    <property type="match status" value="1"/>
</dbReference>
<dbReference type="InterPro" id="IPR011284">
    <property type="entry name" value="3oxo_ACP_reduc"/>
</dbReference>
<dbReference type="NCBIfam" id="NF009466">
    <property type="entry name" value="PRK12826.1-2"/>
    <property type="match status" value="1"/>
</dbReference>
<dbReference type="AlphaFoldDB" id="A0A381PH28"/>
<dbReference type="PRINTS" id="PR00080">
    <property type="entry name" value="SDRFAMILY"/>
</dbReference>
<dbReference type="GO" id="GO:0006633">
    <property type="term" value="P:fatty acid biosynthetic process"/>
    <property type="evidence" value="ECO:0007669"/>
    <property type="project" value="InterPro"/>
</dbReference>
<dbReference type="InterPro" id="IPR020904">
    <property type="entry name" value="Sc_DH/Rdtase_CS"/>
</dbReference>
<dbReference type="PANTHER" id="PTHR42879:SF2">
    <property type="entry name" value="3-OXOACYL-[ACYL-CARRIER-PROTEIN] REDUCTASE FABG"/>
    <property type="match status" value="1"/>
</dbReference>
<dbReference type="EMBL" id="UINC01000942">
    <property type="protein sequence ID" value="SUZ64773.1"/>
    <property type="molecule type" value="Genomic_DNA"/>
</dbReference>
<dbReference type="GO" id="GO:0004316">
    <property type="term" value="F:3-oxoacyl-[acyl-carrier-protein] reductase (NADPH) activity"/>
    <property type="evidence" value="ECO:0007669"/>
    <property type="project" value="InterPro"/>
</dbReference>
<name>A0A381PH28_9ZZZZ</name>
<dbReference type="GO" id="GO:0051287">
    <property type="term" value="F:NAD binding"/>
    <property type="evidence" value="ECO:0007669"/>
    <property type="project" value="InterPro"/>
</dbReference>
<dbReference type="PANTHER" id="PTHR42879">
    <property type="entry name" value="3-OXOACYL-(ACYL-CARRIER-PROTEIN) REDUCTASE"/>
    <property type="match status" value="1"/>
</dbReference>